<dbReference type="EMBL" id="JBBXMP010000237">
    <property type="protein sequence ID" value="KAL0059277.1"/>
    <property type="molecule type" value="Genomic_DNA"/>
</dbReference>
<name>A0ABR2ZFQ2_9AGAR</name>
<keyword evidence="1" id="KW-0749">Sporulation</keyword>
<dbReference type="InterPro" id="IPR035918">
    <property type="entry name" value="CytB_endotoxin-like_sf"/>
</dbReference>
<evidence type="ECO:0008006" key="4">
    <source>
        <dbReference type="Google" id="ProtNLM"/>
    </source>
</evidence>
<dbReference type="Proteomes" id="UP001437256">
    <property type="component" value="Unassembled WGS sequence"/>
</dbReference>
<accession>A0ABR2ZFQ2</accession>
<dbReference type="SUPFAM" id="SSF55676">
    <property type="entry name" value="CytB endotoxin-like"/>
    <property type="match status" value="1"/>
</dbReference>
<protein>
    <recommendedName>
        <fullName evidence="4">Delta-endotoxin CytB</fullName>
    </recommendedName>
</protein>
<dbReference type="Pfam" id="PF01338">
    <property type="entry name" value="Bac_thur_toxin"/>
    <property type="match status" value="1"/>
</dbReference>
<dbReference type="InterPro" id="IPR001615">
    <property type="entry name" value="Endotoxin_CytB"/>
</dbReference>
<evidence type="ECO:0000313" key="3">
    <source>
        <dbReference type="Proteomes" id="UP001437256"/>
    </source>
</evidence>
<dbReference type="Gene3D" id="3.40.198.10">
    <property type="entry name" value="Delta-endotoxin CytB-like"/>
    <property type="match status" value="1"/>
</dbReference>
<gene>
    <name evidence="2" type="ORF">AAF712_013963</name>
</gene>
<proteinExistence type="predicted"/>
<keyword evidence="3" id="KW-1185">Reference proteome</keyword>
<reference evidence="2 3" key="1">
    <citation type="submission" date="2024-05" db="EMBL/GenBank/DDBJ databases">
        <title>A draft genome resource for the thread blight pathogen Marasmius tenuissimus strain MS-2.</title>
        <authorList>
            <person name="Yulfo-Soto G.E."/>
            <person name="Baruah I.K."/>
            <person name="Amoako-Attah I."/>
            <person name="Bukari Y."/>
            <person name="Meinhardt L.W."/>
            <person name="Bailey B.A."/>
            <person name="Cohen S.P."/>
        </authorList>
    </citation>
    <scope>NUCLEOTIDE SEQUENCE [LARGE SCALE GENOMIC DNA]</scope>
    <source>
        <strain evidence="2 3">MS-2</strain>
    </source>
</reference>
<organism evidence="2 3">
    <name type="scientific">Marasmius tenuissimus</name>
    <dbReference type="NCBI Taxonomy" id="585030"/>
    <lineage>
        <taxon>Eukaryota</taxon>
        <taxon>Fungi</taxon>
        <taxon>Dikarya</taxon>
        <taxon>Basidiomycota</taxon>
        <taxon>Agaricomycotina</taxon>
        <taxon>Agaricomycetes</taxon>
        <taxon>Agaricomycetidae</taxon>
        <taxon>Agaricales</taxon>
        <taxon>Marasmiineae</taxon>
        <taxon>Marasmiaceae</taxon>
        <taxon>Marasmius</taxon>
    </lineage>
</organism>
<comment type="caution">
    <text evidence="2">The sequence shown here is derived from an EMBL/GenBank/DDBJ whole genome shotgun (WGS) entry which is preliminary data.</text>
</comment>
<evidence type="ECO:0000313" key="2">
    <source>
        <dbReference type="EMBL" id="KAL0059277.1"/>
    </source>
</evidence>
<evidence type="ECO:0000256" key="1">
    <source>
        <dbReference type="ARBA" id="ARBA00022969"/>
    </source>
</evidence>
<sequence>MSSDGSTYFDSQLSRLPGNLVHAAREVASFAGHLVEPKEPKAFKWPEFLNKVNEYPGNDLTLNKFKDDSIHRQEATVSDMAKKVADILRGVISVTSAERDIVVLQENLENTFTSLDAAKASGWADFSKSSSGSESFWEYRFQFALPSQDLPDYLHLLVTTIKLEADIKDEASWRGLQGGSKKNFAAELRVMELLVNQSYKDPQ</sequence>